<dbReference type="Gene3D" id="4.10.60.10">
    <property type="entry name" value="Zinc finger, CCHC-type"/>
    <property type="match status" value="1"/>
</dbReference>
<dbReference type="GO" id="GO:0003676">
    <property type="term" value="F:nucleic acid binding"/>
    <property type="evidence" value="ECO:0007669"/>
    <property type="project" value="InterPro"/>
</dbReference>
<organism evidence="2">
    <name type="scientific">Vitis vinifera</name>
    <name type="common">Grape</name>
    <dbReference type="NCBI Taxonomy" id="29760"/>
    <lineage>
        <taxon>Eukaryota</taxon>
        <taxon>Viridiplantae</taxon>
        <taxon>Streptophyta</taxon>
        <taxon>Embryophyta</taxon>
        <taxon>Tracheophyta</taxon>
        <taxon>Spermatophyta</taxon>
        <taxon>Magnoliopsida</taxon>
        <taxon>eudicotyledons</taxon>
        <taxon>Gunneridae</taxon>
        <taxon>Pentapetalae</taxon>
        <taxon>rosids</taxon>
        <taxon>Vitales</taxon>
        <taxon>Vitaceae</taxon>
        <taxon>Viteae</taxon>
        <taxon>Vitis</taxon>
    </lineage>
</organism>
<dbReference type="GO" id="GO:0008270">
    <property type="term" value="F:zinc ion binding"/>
    <property type="evidence" value="ECO:0007669"/>
    <property type="project" value="InterPro"/>
</dbReference>
<gene>
    <name evidence="2" type="ORF">VITISV_037850</name>
</gene>
<dbReference type="AlphaFoldDB" id="A5AEL7"/>
<protein>
    <recommendedName>
        <fullName evidence="1">CCHC-type domain-containing protein</fullName>
    </recommendedName>
</protein>
<feature type="domain" description="CCHC-type" evidence="1">
    <location>
        <begin position="154"/>
        <end position="170"/>
    </location>
</feature>
<proteinExistence type="predicted"/>
<dbReference type="PANTHER" id="PTHR34222">
    <property type="entry name" value="GAG_PRE-INTEGRS DOMAIN-CONTAINING PROTEIN"/>
    <property type="match status" value="1"/>
</dbReference>
<dbReference type="InterPro" id="IPR036875">
    <property type="entry name" value="Znf_CCHC_sf"/>
</dbReference>
<dbReference type="EMBL" id="AM424647">
    <property type="protein sequence ID" value="CAN62381.1"/>
    <property type="molecule type" value="Genomic_DNA"/>
</dbReference>
<reference evidence="2" key="1">
    <citation type="journal article" date="2007" name="PLoS ONE">
        <title>The first genome sequence of an elite grapevine cultivar (Pinot noir Vitis vinifera L.): coping with a highly heterozygous genome.</title>
        <authorList>
            <person name="Velasco R."/>
            <person name="Zharkikh A."/>
            <person name="Troggio M."/>
            <person name="Cartwright D.A."/>
            <person name="Cestaro A."/>
            <person name="Pruss D."/>
            <person name="Pindo M."/>
            <person name="FitzGerald L.M."/>
            <person name="Vezzulli S."/>
            <person name="Reid J."/>
            <person name="Malacarne G."/>
            <person name="Iliev D."/>
            <person name="Coppola G."/>
            <person name="Wardell B."/>
            <person name="Micheletti D."/>
            <person name="Macalma T."/>
            <person name="Facci M."/>
            <person name="Mitchell J.T."/>
            <person name="Perazzolli M."/>
            <person name="Eldredge G."/>
            <person name="Gatto P."/>
            <person name="Oyzerski R."/>
            <person name="Moretto M."/>
            <person name="Gutin N."/>
            <person name="Stefanini M."/>
            <person name="Chen Y."/>
            <person name="Segala C."/>
            <person name="Davenport C."/>
            <person name="Dematte L."/>
            <person name="Mraz A."/>
            <person name="Battilana J."/>
            <person name="Stormo K."/>
            <person name="Costa F."/>
            <person name="Tao Q."/>
            <person name="Si-Ammour A."/>
            <person name="Harkins T."/>
            <person name="Lackey A."/>
            <person name="Perbost C."/>
            <person name="Taillon B."/>
            <person name="Stella A."/>
            <person name="Solovyev V."/>
            <person name="Fawcett J.A."/>
            <person name="Sterck L."/>
            <person name="Vandepoele K."/>
            <person name="Grando S.M."/>
            <person name="Toppo S."/>
            <person name="Moser C."/>
            <person name="Lanchbury J."/>
            <person name="Bogden R."/>
            <person name="Skolnick M."/>
            <person name="Sgaramella V."/>
            <person name="Bhatnagar S.K."/>
            <person name="Fontana P."/>
            <person name="Gutin A."/>
            <person name="Van de Peer Y."/>
            <person name="Salamini F."/>
            <person name="Viola R."/>
        </authorList>
    </citation>
    <scope>NUCLEOTIDE SEQUENCE</scope>
</reference>
<dbReference type="SUPFAM" id="SSF57756">
    <property type="entry name" value="Retrovirus zinc finger-like domains"/>
    <property type="match status" value="1"/>
</dbReference>
<dbReference type="PANTHER" id="PTHR34222:SF100">
    <property type="entry name" value="CCHC-TYPE DOMAIN-CONTAINING PROTEIN"/>
    <property type="match status" value="1"/>
</dbReference>
<dbReference type="SMART" id="SM00343">
    <property type="entry name" value="ZnF_C2HC"/>
    <property type="match status" value="1"/>
</dbReference>
<dbReference type="InterPro" id="IPR001878">
    <property type="entry name" value="Znf_CCHC"/>
</dbReference>
<dbReference type="Pfam" id="PF00098">
    <property type="entry name" value="zf-CCHC"/>
    <property type="match status" value="1"/>
</dbReference>
<evidence type="ECO:0000259" key="1">
    <source>
        <dbReference type="SMART" id="SM00343"/>
    </source>
</evidence>
<name>A5AEL7_VITVI</name>
<sequence>MARVALSLEALEVVESATITDETLFAEASRYIDSPSFFMGGRPLSSSIPSSRFCRAVEKSGSFGGSLAVQAVHATSKRDQFLMKLRPDFEIERSNMMNRHPVPSLDACLSELLREEQRIVTQATMEHRANVSAPVSIAYAAQGRNKGRDMRVVQCFSCKDFGHIARDCPKKFCNYCKKQGSSVREDDREGP</sequence>
<accession>A5AEL7</accession>
<evidence type="ECO:0000313" key="2">
    <source>
        <dbReference type="EMBL" id="CAN62381.1"/>
    </source>
</evidence>